<protein>
    <recommendedName>
        <fullName evidence="4">DUF4912 domain-containing protein</fullName>
    </recommendedName>
</protein>
<dbReference type="Proteomes" id="UP000035337">
    <property type="component" value="Chromosome"/>
</dbReference>
<organism evidence="2 3">
    <name type="scientific">Endomicrobium proavitum</name>
    <dbReference type="NCBI Taxonomy" id="1408281"/>
    <lineage>
        <taxon>Bacteria</taxon>
        <taxon>Pseudomonadati</taxon>
        <taxon>Elusimicrobiota</taxon>
        <taxon>Endomicrobiia</taxon>
        <taxon>Endomicrobiales</taxon>
        <taxon>Endomicrobiaceae</taxon>
        <taxon>Endomicrobium</taxon>
    </lineage>
</organism>
<evidence type="ECO:0000256" key="1">
    <source>
        <dbReference type="SAM" id="MobiDB-lite"/>
    </source>
</evidence>
<gene>
    <name evidence="2" type="ORF">Epro_0960</name>
</gene>
<dbReference type="OrthoDB" id="9812700at2"/>
<evidence type="ECO:0000313" key="2">
    <source>
        <dbReference type="EMBL" id="AKL98339.1"/>
    </source>
</evidence>
<feature type="region of interest" description="Disordered" evidence="1">
    <location>
        <begin position="1"/>
        <end position="23"/>
    </location>
</feature>
<accession>A0A0G3WLF6</accession>
<dbReference type="EMBL" id="CP009498">
    <property type="protein sequence ID" value="AKL98339.1"/>
    <property type="molecule type" value="Genomic_DNA"/>
</dbReference>
<reference evidence="2 3" key="1">
    <citation type="submission" date="2014-09" db="EMBL/GenBank/DDBJ databases">
        <title>Complete genome sequence of Endomicrobium proavitum.</title>
        <authorList>
            <person name="Zheng H."/>
        </authorList>
    </citation>
    <scope>NUCLEOTIDE SEQUENCE [LARGE SCALE GENOMIC DNA]</scope>
    <source>
        <strain evidence="2 3">Rsa215</strain>
    </source>
</reference>
<dbReference type="InterPro" id="IPR032585">
    <property type="entry name" value="DUF4912"/>
</dbReference>
<feature type="compositionally biased region" description="Polar residues" evidence="1">
    <location>
        <begin position="1"/>
        <end position="10"/>
    </location>
</feature>
<dbReference type="KEGG" id="epo:Epro_0960"/>
<keyword evidence="3" id="KW-1185">Reference proteome</keyword>
<dbReference type="Pfam" id="PF16258">
    <property type="entry name" value="DUF4912"/>
    <property type="match status" value="1"/>
</dbReference>
<dbReference type="AlphaFoldDB" id="A0A0G3WLF6"/>
<evidence type="ECO:0000313" key="3">
    <source>
        <dbReference type="Proteomes" id="UP000035337"/>
    </source>
</evidence>
<dbReference type="STRING" id="1408281.Epro_0960"/>
<name>A0A0G3WLF6_9BACT</name>
<feature type="compositionally biased region" description="Basic and acidic residues" evidence="1">
    <location>
        <begin position="11"/>
        <end position="22"/>
    </location>
</feature>
<evidence type="ECO:0008006" key="4">
    <source>
        <dbReference type="Google" id="ProtNLM"/>
    </source>
</evidence>
<sequence length="202" mass="22972">MGENLSSKIQNKQEDAPSRRDFALPSGYNDTKIVVLPKDPVCIFVYWEISSQTSLKFAEKYGANFDADSLAVRIYDITGVRFNGNNANKYFDVKVRAQDQSRYINLGEFNRVWCVDLCYVLKNGEIVFITRSNIVEMPRHGISDITDQKWALVQSEFEKLLTVPSGLQEGSYGLVKLMRKRKEEIISISSSGGKSKKRAVRK</sequence>
<dbReference type="RefSeq" id="WP_052570891.1">
    <property type="nucleotide sequence ID" value="NZ_CP009498.1"/>
</dbReference>
<proteinExistence type="predicted"/>